<evidence type="ECO:0000256" key="1">
    <source>
        <dbReference type="SAM" id="MobiDB-lite"/>
    </source>
</evidence>
<evidence type="ECO:0000313" key="2">
    <source>
        <dbReference type="EMBL" id="TNN57442.1"/>
    </source>
</evidence>
<gene>
    <name evidence="2" type="ORF">EYF80_032350</name>
</gene>
<reference evidence="2 3" key="1">
    <citation type="submission" date="2019-03" db="EMBL/GenBank/DDBJ databases">
        <title>First draft genome of Liparis tanakae, snailfish: a comprehensive survey of snailfish specific genes.</title>
        <authorList>
            <person name="Kim W."/>
            <person name="Song I."/>
            <person name="Jeong J.-H."/>
            <person name="Kim D."/>
            <person name="Kim S."/>
            <person name="Ryu S."/>
            <person name="Song J.Y."/>
            <person name="Lee S.K."/>
        </authorList>
    </citation>
    <scope>NUCLEOTIDE SEQUENCE [LARGE SCALE GENOMIC DNA]</scope>
    <source>
        <tissue evidence="2">Muscle</tissue>
    </source>
</reference>
<dbReference type="Proteomes" id="UP000314294">
    <property type="component" value="Unassembled WGS sequence"/>
</dbReference>
<comment type="caution">
    <text evidence="2">The sequence shown here is derived from an EMBL/GenBank/DDBJ whole genome shotgun (WGS) entry which is preliminary data.</text>
</comment>
<evidence type="ECO:0000313" key="3">
    <source>
        <dbReference type="Proteomes" id="UP000314294"/>
    </source>
</evidence>
<dbReference type="AlphaFoldDB" id="A0A4Z2GXQ4"/>
<name>A0A4Z2GXQ4_9TELE</name>
<keyword evidence="3" id="KW-1185">Reference proteome</keyword>
<proteinExistence type="predicted"/>
<protein>
    <submittedName>
        <fullName evidence="2">Uncharacterized protein</fullName>
    </submittedName>
</protein>
<organism evidence="2 3">
    <name type="scientific">Liparis tanakae</name>
    <name type="common">Tanaka's snailfish</name>
    <dbReference type="NCBI Taxonomy" id="230148"/>
    <lineage>
        <taxon>Eukaryota</taxon>
        <taxon>Metazoa</taxon>
        <taxon>Chordata</taxon>
        <taxon>Craniata</taxon>
        <taxon>Vertebrata</taxon>
        <taxon>Euteleostomi</taxon>
        <taxon>Actinopterygii</taxon>
        <taxon>Neopterygii</taxon>
        <taxon>Teleostei</taxon>
        <taxon>Neoteleostei</taxon>
        <taxon>Acanthomorphata</taxon>
        <taxon>Eupercaria</taxon>
        <taxon>Perciformes</taxon>
        <taxon>Cottioidei</taxon>
        <taxon>Cottales</taxon>
        <taxon>Liparidae</taxon>
        <taxon>Liparis</taxon>
    </lineage>
</organism>
<feature type="region of interest" description="Disordered" evidence="1">
    <location>
        <begin position="118"/>
        <end position="139"/>
    </location>
</feature>
<sequence length="139" mass="16018">MFVRHRRTEDIFNEAAVEADQPRSQLQVVEKEYVGNATNDELCLQTPRLGLKQAKYQIILSFSEHEEYVSRMPPCTHWIGLLPGDIDNLASDTETRVPRTKLPFENYRRWSPSSFLHNHTANGVSMPSPDSDIFVKDNE</sequence>
<dbReference type="EMBL" id="SRLO01000405">
    <property type="protein sequence ID" value="TNN57442.1"/>
    <property type="molecule type" value="Genomic_DNA"/>
</dbReference>
<accession>A0A4Z2GXQ4</accession>